<evidence type="ECO:0000313" key="1">
    <source>
        <dbReference type="EMBL" id="KAI3759758.1"/>
    </source>
</evidence>
<organism evidence="1 2">
    <name type="scientific">Arctium lappa</name>
    <name type="common">Greater burdock</name>
    <name type="synonym">Lappa major</name>
    <dbReference type="NCBI Taxonomy" id="4217"/>
    <lineage>
        <taxon>Eukaryota</taxon>
        <taxon>Viridiplantae</taxon>
        <taxon>Streptophyta</taxon>
        <taxon>Embryophyta</taxon>
        <taxon>Tracheophyta</taxon>
        <taxon>Spermatophyta</taxon>
        <taxon>Magnoliopsida</taxon>
        <taxon>eudicotyledons</taxon>
        <taxon>Gunneridae</taxon>
        <taxon>Pentapetalae</taxon>
        <taxon>asterids</taxon>
        <taxon>campanulids</taxon>
        <taxon>Asterales</taxon>
        <taxon>Asteraceae</taxon>
        <taxon>Carduoideae</taxon>
        <taxon>Cardueae</taxon>
        <taxon>Arctiinae</taxon>
        <taxon>Arctium</taxon>
    </lineage>
</organism>
<sequence>MLLLAVQPFAHLDGTRNQKTYGKRKNERRRKDESLSRGKEQDCQKRVFREGHMDTRQNHQQINISHTPTFSLLLSLSSTHHSYYPLNKPIIHYFAFWEKQGAKCSYSAFVFLISAELNSDQNTLLILDV</sequence>
<keyword evidence="2" id="KW-1185">Reference proteome</keyword>
<proteinExistence type="predicted"/>
<name>A0ACB9EL08_ARCLA</name>
<accession>A0ACB9EL08</accession>
<protein>
    <submittedName>
        <fullName evidence="1">Uncharacterized protein</fullName>
    </submittedName>
</protein>
<evidence type="ECO:0000313" key="2">
    <source>
        <dbReference type="Proteomes" id="UP001055879"/>
    </source>
</evidence>
<gene>
    <name evidence="1" type="ORF">L6452_07799</name>
</gene>
<dbReference type="EMBL" id="CM042048">
    <property type="protein sequence ID" value="KAI3759758.1"/>
    <property type="molecule type" value="Genomic_DNA"/>
</dbReference>
<reference evidence="2" key="1">
    <citation type="journal article" date="2022" name="Mol. Ecol. Resour.">
        <title>The genomes of chicory, endive, great burdock and yacon provide insights into Asteraceae palaeo-polyploidization history and plant inulin production.</title>
        <authorList>
            <person name="Fan W."/>
            <person name="Wang S."/>
            <person name="Wang H."/>
            <person name="Wang A."/>
            <person name="Jiang F."/>
            <person name="Liu H."/>
            <person name="Zhao H."/>
            <person name="Xu D."/>
            <person name="Zhang Y."/>
        </authorList>
    </citation>
    <scope>NUCLEOTIDE SEQUENCE [LARGE SCALE GENOMIC DNA]</scope>
    <source>
        <strain evidence="2">cv. Niubang</strain>
    </source>
</reference>
<dbReference type="Proteomes" id="UP001055879">
    <property type="component" value="Linkage Group LG02"/>
</dbReference>
<reference evidence="1 2" key="2">
    <citation type="journal article" date="2022" name="Mol. Ecol. Resour.">
        <title>The genomes of chicory, endive, great burdock and yacon provide insights into Asteraceae paleo-polyploidization history and plant inulin production.</title>
        <authorList>
            <person name="Fan W."/>
            <person name="Wang S."/>
            <person name="Wang H."/>
            <person name="Wang A."/>
            <person name="Jiang F."/>
            <person name="Liu H."/>
            <person name="Zhao H."/>
            <person name="Xu D."/>
            <person name="Zhang Y."/>
        </authorList>
    </citation>
    <scope>NUCLEOTIDE SEQUENCE [LARGE SCALE GENOMIC DNA]</scope>
    <source>
        <strain evidence="2">cv. Niubang</strain>
    </source>
</reference>
<comment type="caution">
    <text evidence="1">The sequence shown here is derived from an EMBL/GenBank/DDBJ whole genome shotgun (WGS) entry which is preliminary data.</text>
</comment>